<accession>A0A6G0ZD64</accession>
<dbReference type="AlphaFoldDB" id="A0A6G0ZD64"/>
<reference evidence="1 2" key="1">
    <citation type="submission" date="2019-08" db="EMBL/GenBank/DDBJ databases">
        <title>Whole genome of Aphis craccivora.</title>
        <authorList>
            <person name="Voronova N.V."/>
            <person name="Shulinski R.S."/>
            <person name="Bandarenka Y.V."/>
            <person name="Zhorov D.G."/>
            <person name="Warner D."/>
        </authorList>
    </citation>
    <scope>NUCLEOTIDE SEQUENCE [LARGE SCALE GENOMIC DNA]</scope>
    <source>
        <strain evidence="1">180601</strain>
        <tissue evidence="1">Whole Body</tissue>
    </source>
</reference>
<proteinExistence type="predicted"/>
<dbReference type="EMBL" id="VUJU01000680">
    <property type="protein sequence ID" value="KAF0768901.1"/>
    <property type="molecule type" value="Genomic_DNA"/>
</dbReference>
<protein>
    <submittedName>
        <fullName evidence="1">Uncharacterized protein</fullName>
    </submittedName>
</protein>
<comment type="caution">
    <text evidence="1">The sequence shown here is derived from an EMBL/GenBank/DDBJ whole genome shotgun (WGS) entry which is preliminary data.</text>
</comment>
<organism evidence="1 2">
    <name type="scientific">Aphis craccivora</name>
    <name type="common">Cowpea aphid</name>
    <dbReference type="NCBI Taxonomy" id="307492"/>
    <lineage>
        <taxon>Eukaryota</taxon>
        <taxon>Metazoa</taxon>
        <taxon>Ecdysozoa</taxon>
        <taxon>Arthropoda</taxon>
        <taxon>Hexapoda</taxon>
        <taxon>Insecta</taxon>
        <taxon>Pterygota</taxon>
        <taxon>Neoptera</taxon>
        <taxon>Paraneoptera</taxon>
        <taxon>Hemiptera</taxon>
        <taxon>Sternorrhyncha</taxon>
        <taxon>Aphidomorpha</taxon>
        <taxon>Aphidoidea</taxon>
        <taxon>Aphididae</taxon>
        <taxon>Aphidini</taxon>
        <taxon>Aphis</taxon>
        <taxon>Aphis</taxon>
    </lineage>
</organism>
<evidence type="ECO:0000313" key="1">
    <source>
        <dbReference type="EMBL" id="KAF0768901.1"/>
    </source>
</evidence>
<feature type="non-terminal residue" evidence="1">
    <location>
        <position position="1"/>
    </location>
</feature>
<sequence>NELLKCTSGALCYVDVKHGLLHLLWCCYRRKEKISWTEKFRIINKKVLEEINMEHKKEDQRRPRLKYICQTIEDQRYNSYQDLKMNSIGRQSWKLLQTNH</sequence>
<dbReference type="Proteomes" id="UP000478052">
    <property type="component" value="Unassembled WGS sequence"/>
</dbReference>
<keyword evidence="2" id="KW-1185">Reference proteome</keyword>
<evidence type="ECO:0000313" key="2">
    <source>
        <dbReference type="Proteomes" id="UP000478052"/>
    </source>
</evidence>
<name>A0A6G0ZD64_APHCR</name>
<gene>
    <name evidence="1" type="ORF">FWK35_00001848</name>
</gene>